<organism evidence="1">
    <name type="scientific">Anguilla anguilla</name>
    <name type="common">European freshwater eel</name>
    <name type="synonym">Muraena anguilla</name>
    <dbReference type="NCBI Taxonomy" id="7936"/>
    <lineage>
        <taxon>Eukaryota</taxon>
        <taxon>Metazoa</taxon>
        <taxon>Chordata</taxon>
        <taxon>Craniata</taxon>
        <taxon>Vertebrata</taxon>
        <taxon>Euteleostomi</taxon>
        <taxon>Actinopterygii</taxon>
        <taxon>Neopterygii</taxon>
        <taxon>Teleostei</taxon>
        <taxon>Anguilliformes</taxon>
        <taxon>Anguillidae</taxon>
        <taxon>Anguilla</taxon>
    </lineage>
</organism>
<protein>
    <submittedName>
        <fullName evidence="1">Uncharacterized protein</fullName>
    </submittedName>
</protein>
<dbReference type="EMBL" id="GBXM01061965">
    <property type="protein sequence ID" value="JAH46612.1"/>
    <property type="molecule type" value="Transcribed_RNA"/>
</dbReference>
<accession>A0A0E9SZC0</accession>
<reference evidence="1" key="1">
    <citation type="submission" date="2014-11" db="EMBL/GenBank/DDBJ databases">
        <authorList>
            <person name="Amaro Gonzalez C."/>
        </authorList>
    </citation>
    <scope>NUCLEOTIDE SEQUENCE</scope>
</reference>
<evidence type="ECO:0000313" key="1">
    <source>
        <dbReference type="EMBL" id="JAH46612.1"/>
    </source>
</evidence>
<reference evidence="1" key="2">
    <citation type="journal article" date="2015" name="Fish Shellfish Immunol.">
        <title>Early steps in the European eel (Anguilla anguilla)-Vibrio vulnificus interaction in the gills: Role of the RtxA13 toxin.</title>
        <authorList>
            <person name="Callol A."/>
            <person name="Pajuelo D."/>
            <person name="Ebbesson L."/>
            <person name="Teles M."/>
            <person name="MacKenzie S."/>
            <person name="Amaro C."/>
        </authorList>
    </citation>
    <scope>NUCLEOTIDE SEQUENCE</scope>
</reference>
<name>A0A0E9SZC0_ANGAN</name>
<dbReference type="AlphaFoldDB" id="A0A0E9SZC0"/>
<proteinExistence type="predicted"/>
<sequence>MQDTEDRPVFGGIVTEDTVRHKFPHLVHTLNLSSHNVHILSQNS</sequence>